<name>A0A2A2TLA2_9CYAN</name>
<proteinExistence type="predicted"/>
<dbReference type="AlphaFoldDB" id="A0A2A2TLA2"/>
<accession>A0A2A2TLA2</accession>
<dbReference type="RefSeq" id="WP_095721237.1">
    <property type="nucleotide sequence ID" value="NZ_NTFS01000062.1"/>
</dbReference>
<dbReference type="Proteomes" id="UP000218238">
    <property type="component" value="Unassembled WGS sequence"/>
</dbReference>
<sequence length="76" mass="8816">MSSEAISTVIKMMESLPEDVQNQIVQHLYEYIQDLQDEIKWDNSFQKSQNKLVAAAQKVKQEIARGLSQPMDYDKL</sequence>
<evidence type="ECO:0008006" key="3">
    <source>
        <dbReference type="Google" id="ProtNLM"/>
    </source>
</evidence>
<reference evidence="1 2" key="1">
    <citation type="submission" date="2017-08" db="EMBL/GenBank/DDBJ databases">
        <title>Draft genome sequence of filamentous cyanobacterium Calothrix elsteri CCALA 953.</title>
        <authorList>
            <person name="Gagunashvili A.N."/>
            <person name="Elster J."/>
            <person name="Andresson O.S."/>
        </authorList>
    </citation>
    <scope>NUCLEOTIDE SEQUENCE [LARGE SCALE GENOMIC DNA]</scope>
    <source>
        <strain evidence="1 2">CCALA 953</strain>
    </source>
</reference>
<gene>
    <name evidence="1" type="ORF">CK510_08220</name>
</gene>
<protein>
    <recommendedName>
        <fullName evidence="3">DUF2281 domain-containing protein</fullName>
    </recommendedName>
</protein>
<dbReference type="OrthoDB" id="9256093at2"/>
<comment type="caution">
    <text evidence="1">The sequence shown here is derived from an EMBL/GenBank/DDBJ whole genome shotgun (WGS) entry which is preliminary data.</text>
</comment>
<organism evidence="1 2">
    <name type="scientific">Brunnivagina elsteri CCALA 953</name>
    <dbReference type="NCBI Taxonomy" id="987040"/>
    <lineage>
        <taxon>Bacteria</taxon>
        <taxon>Bacillati</taxon>
        <taxon>Cyanobacteriota</taxon>
        <taxon>Cyanophyceae</taxon>
        <taxon>Nostocales</taxon>
        <taxon>Calotrichaceae</taxon>
        <taxon>Brunnivagina</taxon>
    </lineage>
</organism>
<keyword evidence="2" id="KW-1185">Reference proteome</keyword>
<dbReference type="EMBL" id="NTFS01000062">
    <property type="protein sequence ID" value="PAX58316.1"/>
    <property type="molecule type" value="Genomic_DNA"/>
</dbReference>
<evidence type="ECO:0000313" key="2">
    <source>
        <dbReference type="Proteomes" id="UP000218238"/>
    </source>
</evidence>
<evidence type="ECO:0000313" key="1">
    <source>
        <dbReference type="EMBL" id="PAX58316.1"/>
    </source>
</evidence>